<keyword evidence="3" id="KW-1185">Reference proteome</keyword>
<evidence type="ECO:0000256" key="1">
    <source>
        <dbReference type="SAM" id="MobiDB-lite"/>
    </source>
</evidence>
<evidence type="ECO:0000313" key="3">
    <source>
        <dbReference type="Proteomes" id="UP000515276"/>
    </source>
</evidence>
<dbReference type="Proteomes" id="UP000515276">
    <property type="component" value="Chromosome"/>
</dbReference>
<gene>
    <name evidence="2" type="ORF">HS968_08880</name>
</gene>
<dbReference type="RefSeq" id="WP_182371008.1">
    <property type="nucleotide sequence ID" value="NZ_CP059139.1"/>
</dbReference>
<organism evidence="2 3">
    <name type="scientific">Pseudomonas berkeleyensis</name>
    <dbReference type="NCBI Taxonomy" id="2726956"/>
    <lineage>
        <taxon>Bacteria</taxon>
        <taxon>Pseudomonadati</taxon>
        <taxon>Pseudomonadota</taxon>
        <taxon>Gammaproteobacteria</taxon>
        <taxon>Pseudomonadales</taxon>
        <taxon>Pseudomonadaceae</taxon>
        <taxon>Pseudomonas</taxon>
    </lineage>
</organism>
<reference evidence="2 3" key="1">
    <citation type="journal article" date="2020" name="G3 (Bethesda)">
        <title>CeMbio - The Caenorhabditis elegans Microbiome Resource.</title>
        <authorList>
            <person name="Dirksen P."/>
            <person name="Assie A."/>
            <person name="Zimmermann J."/>
            <person name="Zhang F."/>
            <person name="Tietje A.M."/>
            <person name="Marsh S.A."/>
            <person name="Felix M.A."/>
            <person name="Shapira M."/>
            <person name="Kaleta C."/>
            <person name="Schulenburg H."/>
            <person name="Samuel B."/>
        </authorList>
    </citation>
    <scope>NUCLEOTIDE SEQUENCE [LARGE SCALE GENOMIC DNA]</scope>
    <source>
        <strain evidence="2 3">MSPm1</strain>
    </source>
</reference>
<accession>A0A7G5DTT2</accession>
<proteinExistence type="predicted"/>
<feature type="region of interest" description="Disordered" evidence="1">
    <location>
        <begin position="114"/>
        <end position="155"/>
    </location>
</feature>
<dbReference type="AlphaFoldDB" id="A0A7G5DTT2"/>
<protein>
    <submittedName>
        <fullName evidence="2">Uncharacterized protein</fullName>
    </submittedName>
</protein>
<name>A0A7G5DTT2_9PSED</name>
<dbReference type="EMBL" id="CP059139">
    <property type="protein sequence ID" value="QMV65157.1"/>
    <property type="molecule type" value="Genomic_DNA"/>
</dbReference>
<evidence type="ECO:0000313" key="2">
    <source>
        <dbReference type="EMBL" id="QMV65157.1"/>
    </source>
</evidence>
<sequence length="155" mass="17310">MNVQTLPAPWLSMHSAPKDGRLIRLLVSFDENAIDDGDEPFATIGQNNFQNDQIDRWQFAGWNWTHDKFTDGQGTPLGWLPMLDGQNLSQILQQYRIALTPEYEGPWHAELFGEEPEPIATGKGATPEQAARQAIERLQSGSPEGLKQPQQGGDQ</sequence>